<evidence type="ECO:0000313" key="8">
    <source>
        <dbReference type="EMBL" id="KAF1692622.1"/>
    </source>
</evidence>
<dbReference type="RefSeq" id="WP_162411241.1">
    <property type="nucleotide sequence ID" value="NZ_CP093331.1"/>
</dbReference>
<dbReference type="SUPFAM" id="SSF54975">
    <property type="entry name" value="Acylphosphatase/BLUF domain-like"/>
    <property type="match status" value="1"/>
</dbReference>
<protein>
    <recommendedName>
        <fullName evidence="3 5">acylphosphatase</fullName>
        <ecNumber evidence="2 5">3.6.1.7</ecNumber>
    </recommendedName>
</protein>
<dbReference type="InterPro" id="IPR001792">
    <property type="entry name" value="Acylphosphatase-like_dom"/>
</dbReference>
<feature type="active site" evidence="5">
    <location>
        <position position="23"/>
    </location>
</feature>
<gene>
    <name evidence="8" type="ORF">CSC65_14105</name>
</gene>
<comment type="catalytic activity">
    <reaction evidence="4 5">
        <text>an acyl phosphate + H2O = a carboxylate + phosphate + H(+)</text>
        <dbReference type="Rhea" id="RHEA:14965"/>
        <dbReference type="ChEBI" id="CHEBI:15377"/>
        <dbReference type="ChEBI" id="CHEBI:15378"/>
        <dbReference type="ChEBI" id="CHEBI:29067"/>
        <dbReference type="ChEBI" id="CHEBI:43474"/>
        <dbReference type="ChEBI" id="CHEBI:59918"/>
        <dbReference type="EC" id="3.6.1.7"/>
    </reaction>
</comment>
<dbReference type="PROSITE" id="PS00150">
    <property type="entry name" value="ACYLPHOSPHATASE_1"/>
    <property type="match status" value="1"/>
</dbReference>
<evidence type="ECO:0000256" key="6">
    <source>
        <dbReference type="RuleBase" id="RU004168"/>
    </source>
</evidence>
<dbReference type="Pfam" id="PF00708">
    <property type="entry name" value="Acylphosphatase"/>
    <property type="match status" value="1"/>
</dbReference>
<dbReference type="EC" id="3.6.1.7" evidence="2 5"/>
<accession>A0ABQ6Z482</accession>
<organism evidence="8 9">
    <name type="scientific">Pseudoxanthomonas daejeonensis</name>
    <dbReference type="NCBI Taxonomy" id="266062"/>
    <lineage>
        <taxon>Bacteria</taxon>
        <taxon>Pseudomonadati</taxon>
        <taxon>Pseudomonadota</taxon>
        <taxon>Gammaproteobacteria</taxon>
        <taxon>Lysobacterales</taxon>
        <taxon>Lysobacteraceae</taxon>
        <taxon>Pseudoxanthomonas</taxon>
    </lineage>
</organism>
<dbReference type="PANTHER" id="PTHR47268:SF4">
    <property type="entry name" value="ACYLPHOSPHATASE"/>
    <property type="match status" value="1"/>
</dbReference>
<sequence>MSAPVRIARRWRVSGRVQGVFFRASTRVEALRLGLDGSAVNLADGQVEVIASGATEALDQLEAWLRRGPPQARVDALQALPAPEAAVVPPGFATG</sequence>
<evidence type="ECO:0000256" key="5">
    <source>
        <dbReference type="PROSITE-ProRule" id="PRU00520"/>
    </source>
</evidence>
<feature type="active site" evidence="5">
    <location>
        <position position="41"/>
    </location>
</feature>
<evidence type="ECO:0000256" key="3">
    <source>
        <dbReference type="ARBA" id="ARBA00015991"/>
    </source>
</evidence>
<reference evidence="8 9" key="1">
    <citation type="submission" date="2017-10" db="EMBL/GenBank/DDBJ databases">
        <title>Whole genome sequencing of members of genus Pseudoxanthomonas.</title>
        <authorList>
            <person name="Kumar S."/>
            <person name="Bansal K."/>
            <person name="Kaur A."/>
            <person name="Patil P."/>
            <person name="Sharma S."/>
            <person name="Patil P.B."/>
        </authorList>
    </citation>
    <scope>NUCLEOTIDE SEQUENCE [LARGE SCALE GENOMIC DNA]</scope>
    <source>
        <strain evidence="8 9">DSM 17801</strain>
    </source>
</reference>
<proteinExistence type="inferred from homology"/>
<dbReference type="PROSITE" id="PS51160">
    <property type="entry name" value="ACYLPHOSPHATASE_3"/>
    <property type="match status" value="1"/>
</dbReference>
<name>A0ABQ6Z482_9GAMM</name>
<dbReference type="EMBL" id="PDWN01000015">
    <property type="protein sequence ID" value="KAF1692622.1"/>
    <property type="molecule type" value="Genomic_DNA"/>
</dbReference>
<keyword evidence="5" id="KW-0378">Hydrolase</keyword>
<evidence type="ECO:0000256" key="1">
    <source>
        <dbReference type="ARBA" id="ARBA00005614"/>
    </source>
</evidence>
<keyword evidence="9" id="KW-1185">Reference proteome</keyword>
<dbReference type="Proteomes" id="UP000788419">
    <property type="component" value="Unassembled WGS sequence"/>
</dbReference>
<evidence type="ECO:0000256" key="2">
    <source>
        <dbReference type="ARBA" id="ARBA00012150"/>
    </source>
</evidence>
<feature type="domain" description="Acylphosphatase-like" evidence="7">
    <location>
        <begin position="8"/>
        <end position="95"/>
    </location>
</feature>
<dbReference type="PANTHER" id="PTHR47268">
    <property type="entry name" value="ACYLPHOSPHATASE"/>
    <property type="match status" value="1"/>
</dbReference>
<evidence type="ECO:0000256" key="4">
    <source>
        <dbReference type="ARBA" id="ARBA00047645"/>
    </source>
</evidence>
<comment type="similarity">
    <text evidence="1 6">Belongs to the acylphosphatase family.</text>
</comment>
<evidence type="ECO:0000313" key="9">
    <source>
        <dbReference type="Proteomes" id="UP000788419"/>
    </source>
</evidence>
<dbReference type="InterPro" id="IPR017968">
    <property type="entry name" value="Acylphosphatase_CS"/>
</dbReference>
<dbReference type="InterPro" id="IPR020456">
    <property type="entry name" value="Acylphosphatase"/>
</dbReference>
<evidence type="ECO:0000259" key="7">
    <source>
        <dbReference type="PROSITE" id="PS51160"/>
    </source>
</evidence>
<dbReference type="Gene3D" id="3.30.70.100">
    <property type="match status" value="1"/>
</dbReference>
<dbReference type="InterPro" id="IPR036046">
    <property type="entry name" value="Acylphosphatase-like_dom_sf"/>
</dbReference>
<comment type="caution">
    <text evidence="8">The sequence shown here is derived from an EMBL/GenBank/DDBJ whole genome shotgun (WGS) entry which is preliminary data.</text>
</comment>